<keyword evidence="4 11" id="KW-0662">Pyridine nucleotide biosynthesis</keyword>
<dbReference type="EC" id="2.7.7.18" evidence="11"/>
<evidence type="ECO:0000256" key="9">
    <source>
        <dbReference type="ARBA" id="ARBA00023027"/>
    </source>
</evidence>
<dbReference type="NCBIfam" id="TIGR00482">
    <property type="entry name" value="nicotinate (nicotinamide) nucleotide adenylyltransferase"/>
    <property type="match status" value="1"/>
</dbReference>
<gene>
    <name evidence="11" type="primary">nadD</name>
    <name evidence="13" type="ordered locus">Mfla_2159</name>
</gene>
<dbReference type="HOGENOM" id="CLU_069765_0_0_4"/>
<comment type="pathway">
    <text evidence="2 11">Cofactor biosynthesis; NAD(+) biosynthesis; deamido-NAD(+) from nicotinate D-ribonucleotide: step 1/1.</text>
</comment>
<proteinExistence type="inferred from homology"/>
<dbReference type="HAMAP" id="MF_00244">
    <property type="entry name" value="NaMN_adenylyltr"/>
    <property type="match status" value="1"/>
</dbReference>
<dbReference type="InterPro" id="IPR004821">
    <property type="entry name" value="Cyt_trans-like"/>
</dbReference>
<comment type="function">
    <text evidence="1 11">Catalyzes the reversible adenylation of nicotinate mononucleotide (NaMN) to nicotinic acid adenine dinucleotide (NaAD).</text>
</comment>
<dbReference type="SUPFAM" id="SSF52374">
    <property type="entry name" value="Nucleotidylyl transferase"/>
    <property type="match status" value="1"/>
</dbReference>
<dbReference type="PANTHER" id="PTHR39321:SF3">
    <property type="entry name" value="PHOSPHOPANTETHEINE ADENYLYLTRANSFERASE"/>
    <property type="match status" value="1"/>
</dbReference>
<evidence type="ECO:0000256" key="3">
    <source>
        <dbReference type="ARBA" id="ARBA00009014"/>
    </source>
</evidence>
<sequence length="237" mass="26264">MPSHLHFTSMTLGMAPPATPLPLIGVMGGTFDPIHFGHLRMAQELAESLGLAEVRFIPSATPPHREQPMTSATQRAEMVALAIAGNPLFKLDTQELERQGYSYTIDTLQFLHEGLQGKARLCLLMGMDAFAGITSWHRWQELLQFAHIVVTTRPGAALPSSNLVLDAFLQTHMLSDAQQLPIQAEHGIWVQEITALDISATKIRESLAYGCTPRYLVPDKVLEFICQHDLYSGTSRY</sequence>
<evidence type="ECO:0000256" key="4">
    <source>
        <dbReference type="ARBA" id="ARBA00022642"/>
    </source>
</evidence>
<dbReference type="Proteomes" id="UP000002440">
    <property type="component" value="Chromosome"/>
</dbReference>
<dbReference type="NCBIfam" id="NF000839">
    <property type="entry name" value="PRK00071.1-1"/>
    <property type="match status" value="1"/>
</dbReference>
<keyword evidence="9 11" id="KW-0520">NAD</keyword>
<dbReference type="UniPathway" id="UPA00253">
    <property type="reaction ID" value="UER00332"/>
</dbReference>
<evidence type="ECO:0000256" key="1">
    <source>
        <dbReference type="ARBA" id="ARBA00002324"/>
    </source>
</evidence>
<evidence type="ECO:0000256" key="10">
    <source>
        <dbReference type="ARBA" id="ARBA00048721"/>
    </source>
</evidence>
<evidence type="ECO:0000256" key="8">
    <source>
        <dbReference type="ARBA" id="ARBA00022840"/>
    </source>
</evidence>
<dbReference type="STRING" id="265072.Mfla_2159"/>
<evidence type="ECO:0000256" key="6">
    <source>
        <dbReference type="ARBA" id="ARBA00022695"/>
    </source>
</evidence>
<comment type="catalytic activity">
    <reaction evidence="10 11">
        <text>nicotinate beta-D-ribonucleotide + ATP + H(+) = deamido-NAD(+) + diphosphate</text>
        <dbReference type="Rhea" id="RHEA:22860"/>
        <dbReference type="ChEBI" id="CHEBI:15378"/>
        <dbReference type="ChEBI" id="CHEBI:30616"/>
        <dbReference type="ChEBI" id="CHEBI:33019"/>
        <dbReference type="ChEBI" id="CHEBI:57502"/>
        <dbReference type="ChEBI" id="CHEBI:58437"/>
        <dbReference type="EC" id="2.7.7.18"/>
    </reaction>
</comment>
<dbReference type="Gene3D" id="3.40.50.620">
    <property type="entry name" value="HUPs"/>
    <property type="match status" value="1"/>
</dbReference>
<dbReference type="EMBL" id="CP000284">
    <property type="protein sequence ID" value="ABE50426.1"/>
    <property type="molecule type" value="Genomic_DNA"/>
</dbReference>
<dbReference type="KEGG" id="mfa:Mfla_2159"/>
<feature type="domain" description="Cytidyltransferase-like" evidence="12">
    <location>
        <begin position="26"/>
        <end position="205"/>
    </location>
</feature>
<keyword evidence="7 11" id="KW-0547">Nucleotide-binding</keyword>
<keyword evidence="6 11" id="KW-0548">Nucleotidyltransferase</keyword>
<dbReference type="NCBIfam" id="TIGR00125">
    <property type="entry name" value="cyt_tran_rel"/>
    <property type="match status" value="1"/>
</dbReference>
<protein>
    <recommendedName>
        <fullName evidence="11">Probable nicotinate-nucleotide adenylyltransferase</fullName>
        <ecNumber evidence="11">2.7.7.18</ecNumber>
    </recommendedName>
    <alternativeName>
        <fullName evidence="11">Deamido-NAD(+) diphosphorylase</fullName>
    </alternativeName>
    <alternativeName>
        <fullName evidence="11">Deamido-NAD(+) pyrophosphorylase</fullName>
    </alternativeName>
    <alternativeName>
        <fullName evidence="11">Nicotinate mononucleotide adenylyltransferase</fullName>
        <shortName evidence="11">NaMN adenylyltransferase</shortName>
    </alternativeName>
</protein>
<dbReference type="Pfam" id="PF01467">
    <property type="entry name" value="CTP_transf_like"/>
    <property type="match status" value="1"/>
</dbReference>
<dbReference type="InterPro" id="IPR005248">
    <property type="entry name" value="NadD/NMNAT"/>
</dbReference>
<evidence type="ECO:0000313" key="14">
    <source>
        <dbReference type="Proteomes" id="UP000002440"/>
    </source>
</evidence>
<comment type="similarity">
    <text evidence="3 11">Belongs to the NadD family.</text>
</comment>
<dbReference type="AlphaFoldDB" id="Q1GZB1"/>
<dbReference type="CDD" id="cd02165">
    <property type="entry name" value="NMNAT"/>
    <property type="match status" value="1"/>
</dbReference>
<keyword evidence="8 11" id="KW-0067">ATP-binding</keyword>
<reference evidence="13 14" key="1">
    <citation type="submission" date="2006-03" db="EMBL/GenBank/DDBJ databases">
        <title>Complete sequence of Methylobacillus flagellatus KT.</title>
        <authorList>
            <consortium name="US DOE Joint Genome Institute"/>
            <person name="Copeland A."/>
            <person name="Lucas S."/>
            <person name="Lapidus A."/>
            <person name="Barry K."/>
            <person name="Detter J.C."/>
            <person name="Glavina del Rio T."/>
            <person name="Hammon N."/>
            <person name="Israni S."/>
            <person name="Dalin E."/>
            <person name="Tice H."/>
            <person name="Pitluck S."/>
            <person name="Brettin T."/>
            <person name="Bruce D."/>
            <person name="Han C."/>
            <person name="Tapia R."/>
            <person name="Saunders E."/>
            <person name="Gilna P."/>
            <person name="Schmutz J."/>
            <person name="Larimer F."/>
            <person name="Land M."/>
            <person name="Kyrpides N."/>
            <person name="Anderson I."/>
            <person name="Richardson P."/>
        </authorList>
    </citation>
    <scope>NUCLEOTIDE SEQUENCE [LARGE SCALE GENOMIC DNA]</scope>
    <source>
        <strain evidence="14">KT / ATCC 51484 / DSM 6875</strain>
    </source>
</reference>
<dbReference type="eggNOG" id="COG1057">
    <property type="taxonomic scope" value="Bacteria"/>
</dbReference>
<evidence type="ECO:0000313" key="13">
    <source>
        <dbReference type="EMBL" id="ABE50426.1"/>
    </source>
</evidence>
<keyword evidence="14" id="KW-1185">Reference proteome</keyword>
<organism evidence="13 14">
    <name type="scientific">Methylobacillus flagellatus (strain ATCC 51484 / DSM 6875 / VKM B-1610 / KT)</name>
    <dbReference type="NCBI Taxonomy" id="265072"/>
    <lineage>
        <taxon>Bacteria</taxon>
        <taxon>Pseudomonadati</taxon>
        <taxon>Pseudomonadota</taxon>
        <taxon>Betaproteobacteria</taxon>
        <taxon>Nitrosomonadales</taxon>
        <taxon>Methylophilaceae</taxon>
        <taxon>Methylobacillus</taxon>
    </lineage>
</organism>
<evidence type="ECO:0000259" key="12">
    <source>
        <dbReference type="Pfam" id="PF01467"/>
    </source>
</evidence>
<accession>Q1GZB1</accession>
<dbReference type="InterPro" id="IPR014729">
    <property type="entry name" value="Rossmann-like_a/b/a_fold"/>
</dbReference>
<evidence type="ECO:0000256" key="7">
    <source>
        <dbReference type="ARBA" id="ARBA00022741"/>
    </source>
</evidence>
<dbReference type="GO" id="GO:0004515">
    <property type="term" value="F:nicotinate-nucleotide adenylyltransferase activity"/>
    <property type="evidence" value="ECO:0007669"/>
    <property type="project" value="UniProtKB-UniRule"/>
</dbReference>
<evidence type="ECO:0000256" key="11">
    <source>
        <dbReference type="HAMAP-Rule" id="MF_00244"/>
    </source>
</evidence>
<dbReference type="PANTHER" id="PTHR39321">
    <property type="entry name" value="NICOTINATE-NUCLEOTIDE ADENYLYLTRANSFERASE-RELATED"/>
    <property type="match status" value="1"/>
</dbReference>
<dbReference type="NCBIfam" id="NF000840">
    <property type="entry name" value="PRK00071.1-3"/>
    <property type="match status" value="1"/>
</dbReference>
<keyword evidence="5 11" id="KW-0808">Transferase</keyword>
<evidence type="ECO:0000256" key="5">
    <source>
        <dbReference type="ARBA" id="ARBA00022679"/>
    </source>
</evidence>
<evidence type="ECO:0000256" key="2">
    <source>
        <dbReference type="ARBA" id="ARBA00005019"/>
    </source>
</evidence>
<name>Q1GZB1_METFK</name>
<dbReference type="GO" id="GO:0005524">
    <property type="term" value="F:ATP binding"/>
    <property type="evidence" value="ECO:0007669"/>
    <property type="project" value="UniProtKB-KW"/>
</dbReference>
<dbReference type="GO" id="GO:0009435">
    <property type="term" value="P:NAD+ biosynthetic process"/>
    <property type="evidence" value="ECO:0007669"/>
    <property type="project" value="UniProtKB-UniRule"/>
</dbReference>